<dbReference type="InterPro" id="IPR001158">
    <property type="entry name" value="DIX"/>
</dbReference>
<dbReference type="EMBL" id="CAXIEN010000023">
    <property type="protein sequence ID" value="CAL1266471.1"/>
    <property type="molecule type" value="Genomic_DNA"/>
</dbReference>
<sequence length="195" mass="22919">MREDRFITILIEKLNNLKRDQEVRENLEDSLREFKSFQSKVLSKTRVYFSKKKQLQKKSTEVKGILKKPKSKNNIVDQKIPPSATQSVPRSSDSTRFKATEKVVEEKKDDFTVVGYCIGSNPVPYSTKVRGKKITLGHFKTLFNRKGDFRFFFKRYCNEFGTNVVFEEITDEEEVLPLWDGKIFALVEEIEEYRL</sequence>
<dbReference type="GO" id="GO:0005634">
    <property type="term" value="C:nucleus"/>
    <property type="evidence" value="ECO:0007669"/>
    <property type="project" value="TreeGrafter"/>
</dbReference>
<keyword evidence="1 2" id="KW-0879">Wnt signaling pathway</keyword>
<dbReference type="GO" id="GO:0019901">
    <property type="term" value="F:protein kinase binding"/>
    <property type="evidence" value="ECO:0007669"/>
    <property type="project" value="TreeGrafter"/>
</dbReference>
<comment type="caution">
    <text evidence="5">The sequence shown here is derived from an EMBL/GenBank/DDBJ whole genome shotgun (WGS) entry which is preliminary data.</text>
</comment>
<dbReference type="GO" id="GO:0005886">
    <property type="term" value="C:plasma membrane"/>
    <property type="evidence" value="ECO:0007669"/>
    <property type="project" value="TreeGrafter"/>
</dbReference>
<dbReference type="PROSITE" id="PS50841">
    <property type="entry name" value="DIX"/>
    <property type="match status" value="1"/>
</dbReference>
<feature type="domain" description="DIX" evidence="4">
    <location>
        <begin position="109"/>
        <end position="191"/>
    </location>
</feature>
<feature type="compositionally biased region" description="Polar residues" evidence="3">
    <location>
        <begin position="83"/>
        <end position="92"/>
    </location>
</feature>
<gene>
    <name evidence="5" type="ORF">LARSCL_LOCUS3112</name>
</gene>
<dbReference type="InterPro" id="IPR043581">
    <property type="entry name" value="Axin-like"/>
</dbReference>
<dbReference type="SUPFAM" id="SSF54236">
    <property type="entry name" value="Ubiquitin-like"/>
    <property type="match status" value="1"/>
</dbReference>
<evidence type="ECO:0000256" key="2">
    <source>
        <dbReference type="PROSITE-ProRule" id="PRU00069"/>
    </source>
</evidence>
<dbReference type="PANTHER" id="PTHR46102:SF2">
    <property type="entry name" value="AXIN"/>
    <property type="match status" value="1"/>
</dbReference>
<name>A0AAV1Z526_9ARAC</name>
<proteinExistence type="predicted"/>
<dbReference type="Gene3D" id="2.40.240.130">
    <property type="match status" value="1"/>
</dbReference>
<evidence type="ECO:0000256" key="1">
    <source>
        <dbReference type="ARBA" id="ARBA00022687"/>
    </source>
</evidence>
<dbReference type="GO" id="GO:0090090">
    <property type="term" value="P:negative regulation of canonical Wnt signaling pathway"/>
    <property type="evidence" value="ECO:0007669"/>
    <property type="project" value="InterPro"/>
</dbReference>
<dbReference type="SMART" id="SM00021">
    <property type="entry name" value="DAX"/>
    <property type="match status" value="1"/>
</dbReference>
<evidence type="ECO:0000313" key="6">
    <source>
        <dbReference type="Proteomes" id="UP001497382"/>
    </source>
</evidence>
<evidence type="ECO:0000256" key="3">
    <source>
        <dbReference type="SAM" id="MobiDB-lite"/>
    </source>
</evidence>
<feature type="region of interest" description="Disordered" evidence="3">
    <location>
        <begin position="75"/>
        <end position="94"/>
    </location>
</feature>
<dbReference type="AlphaFoldDB" id="A0AAV1Z526"/>
<dbReference type="GO" id="GO:0030877">
    <property type="term" value="C:beta-catenin destruction complex"/>
    <property type="evidence" value="ECO:0007669"/>
    <property type="project" value="TreeGrafter"/>
</dbReference>
<dbReference type="InterPro" id="IPR029071">
    <property type="entry name" value="Ubiquitin-like_domsf"/>
</dbReference>
<evidence type="ECO:0000313" key="5">
    <source>
        <dbReference type="EMBL" id="CAL1266471.1"/>
    </source>
</evidence>
<dbReference type="GO" id="GO:0048468">
    <property type="term" value="P:cell development"/>
    <property type="evidence" value="ECO:0007669"/>
    <property type="project" value="TreeGrafter"/>
</dbReference>
<accession>A0AAV1Z526</accession>
<dbReference type="GO" id="GO:0016055">
    <property type="term" value="P:Wnt signaling pathway"/>
    <property type="evidence" value="ECO:0007669"/>
    <property type="project" value="UniProtKB-KW"/>
</dbReference>
<dbReference type="GO" id="GO:0032436">
    <property type="term" value="P:positive regulation of proteasomal ubiquitin-dependent protein catabolic process"/>
    <property type="evidence" value="ECO:0007669"/>
    <property type="project" value="TreeGrafter"/>
</dbReference>
<evidence type="ECO:0000259" key="4">
    <source>
        <dbReference type="PROSITE" id="PS50841"/>
    </source>
</evidence>
<dbReference type="GO" id="GO:0060090">
    <property type="term" value="F:molecular adaptor activity"/>
    <property type="evidence" value="ECO:0007669"/>
    <property type="project" value="TreeGrafter"/>
</dbReference>
<dbReference type="GO" id="GO:0031625">
    <property type="term" value="F:ubiquitin protein ligase binding"/>
    <property type="evidence" value="ECO:0007669"/>
    <property type="project" value="TreeGrafter"/>
</dbReference>
<organism evidence="5 6">
    <name type="scientific">Larinioides sclopetarius</name>
    <dbReference type="NCBI Taxonomy" id="280406"/>
    <lineage>
        <taxon>Eukaryota</taxon>
        <taxon>Metazoa</taxon>
        <taxon>Ecdysozoa</taxon>
        <taxon>Arthropoda</taxon>
        <taxon>Chelicerata</taxon>
        <taxon>Arachnida</taxon>
        <taxon>Araneae</taxon>
        <taxon>Araneomorphae</taxon>
        <taxon>Entelegynae</taxon>
        <taxon>Araneoidea</taxon>
        <taxon>Araneidae</taxon>
        <taxon>Larinioides</taxon>
    </lineage>
</organism>
<dbReference type="GO" id="GO:0008013">
    <property type="term" value="F:beta-catenin binding"/>
    <property type="evidence" value="ECO:0007669"/>
    <property type="project" value="TreeGrafter"/>
</dbReference>
<protein>
    <recommendedName>
        <fullName evidence="4">DIX domain-containing protein</fullName>
    </recommendedName>
</protein>
<keyword evidence="6" id="KW-1185">Reference proteome</keyword>
<dbReference type="PANTHER" id="PTHR46102">
    <property type="entry name" value="AXIN"/>
    <property type="match status" value="1"/>
</dbReference>
<dbReference type="Proteomes" id="UP001497382">
    <property type="component" value="Unassembled WGS sequence"/>
</dbReference>
<reference evidence="5 6" key="1">
    <citation type="submission" date="2024-04" db="EMBL/GenBank/DDBJ databases">
        <authorList>
            <person name="Rising A."/>
            <person name="Reimegard J."/>
            <person name="Sonavane S."/>
            <person name="Akerstrom W."/>
            <person name="Nylinder S."/>
            <person name="Hedman E."/>
            <person name="Kallberg Y."/>
        </authorList>
    </citation>
    <scope>NUCLEOTIDE SEQUENCE [LARGE SCALE GENOMIC DNA]</scope>
</reference>
<dbReference type="Pfam" id="PF00778">
    <property type="entry name" value="DIX"/>
    <property type="match status" value="1"/>
</dbReference>
<dbReference type="InterPro" id="IPR038207">
    <property type="entry name" value="DIX_dom_sf"/>
</dbReference>